<feature type="transmembrane region" description="Helical" evidence="1">
    <location>
        <begin position="459"/>
        <end position="481"/>
    </location>
</feature>
<feature type="signal peptide" evidence="2">
    <location>
        <begin position="1"/>
        <end position="19"/>
    </location>
</feature>
<dbReference type="KEGG" id="spib:G8759_35315"/>
<evidence type="ECO:0000313" key="3">
    <source>
        <dbReference type="EMBL" id="QIP17539.1"/>
    </source>
</evidence>
<accession>A0A6G9AYX0</accession>
<reference evidence="3 4" key="1">
    <citation type="submission" date="2020-03" db="EMBL/GenBank/DDBJ databases">
        <authorList>
            <person name="Kim M.K."/>
        </authorList>
    </citation>
    <scope>NUCLEOTIDE SEQUENCE [LARGE SCALE GENOMIC DNA]</scope>
    <source>
        <strain evidence="3 4">BT328</strain>
    </source>
</reference>
<keyword evidence="1" id="KW-0812">Transmembrane</keyword>
<evidence type="ECO:0000313" key="4">
    <source>
        <dbReference type="Proteomes" id="UP000501802"/>
    </source>
</evidence>
<sequence>MMLAIFRNFLALFFCVSIAGFSQVIENDITIELGQTNFPIERPFTISVIIPNSDSRPSITFPDIAGFTKKGTSASVTPSEIGGKTITNQVITQNYQARAPGRFRVPPFSIQVNDETVQSEGTILVVRSSATASIPTNLTTTAIVPPPNGSAFLSLRASKSIIFSGESVALTLSFFVADNYPYKLSFTALDKQLQAINKKIRPANAWEENLNITELNPVPVSVGGKKFREFRLYQSVFFPLSNQTLKLPAVTLWLGKEPIIGPPSAKPETIVFTSKPLVVAVRPLPAHPLRGRVPVGLFRLDEGLERQRVSVGQSVRYTFSVTGEGNIATLPAPETLSDTTAVDVFPPKERHTVNNSGTEVTGHKTFTYFVVPHQNGVISLVNRFQWIYFNPQTARYDTLRPRLQLQVGKKGSAIAINSTVEAALSGTNGETVVVTPAGDSLYAGIETIDSTHQPLSIPVLIRAIANVLIVLMLLGMIFVFFKR</sequence>
<dbReference type="Pfam" id="PF13584">
    <property type="entry name" value="BatD"/>
    <property type="match status" value="2"/>
</dbReference>
<dbReference type="PANTHER" id="PTHR40940">
    <property type="entry name" value="PROTEIN BATD-RELATED"/>
    <property type="match status" value="1"/>
</dbReference>
<organism evidence="3 4">
    <name type="scientific">Spirosoma aureum</name>
    <dbReference type="NCBI Taxonomy" id="2692134"/>
    <lineage>
        <taxon>Bacteria</taxon>
        <taxon>Pseudomonadati</taxon>
        <taxon>Bacteroidota</taxon>
        <taxon>Cytophagia</taxon>
        <taxon>Cytophagales</taxon>
        <taxon>Cytophagaceae</taxon>
        <taxon>Spirosoma</taxon>
    </lineage>
</organism>
<keyword evidence="1" id="KW-1133">Transmembrane helix</keyword>
<proteinExistence type="predicted"/>
<dbReference type="AlphaFoldDB" id="A0A6G9AYX0"/>
<evidence type="ECO:0000256" key="2">
    <source>
        <dbReference type="SAM" id="SignalP"/>
    </source>
</evidence>
<dbReference type="EMBL" id="CP050063">
    <property type="protein sequence ID" value="QIP17539.1"/>
    <property type="molecule type" value="Genomic_DNA"/>
</dbReference>
<protein>
    <submittedName>
        <fullName evidence="3">Protein BatD</fullName>
    </submittedName>
</protein>
<feature type="chain" id="PRO_5026305065" evidence="2">
    <location>
        <begin position="20"/>
        <end position="483"/>
    </location>
</feature>
<dbReference type="Proteomes" id="UP000501802">
    <property type="component" value="Chromosome"/>
</dbReference>
<keyword evidence="2" id="KW-0732">Signal</keyword>
<name>A0A6G9AYX0_9BACT</name>
<keyword evidence="1" id="KW-0472">Membrane</keyword>
<keyword evidence="4" id="KW-1185">Reference proteome</keyword>
<evidence type="ECO:0000256" key="1">
    <source>
        <dbReference type="SAM" id="Phobius"/>
    </source>
</evidence>
<gene>
    <name evidence="3" type="ORF">G8759_35315</name>
</gene>
<dbReference type="InterPro" id="IPR025738">
    <property type="entry name" value="BatD"/>
</dbReference>
<dbReference type="PANTHER" id="PTHR40940:SF2">
    <property type="entry name" value="BATD"/>
    <property type="match status" value="1"/>
</dbReference>